<dbReference type="VEuPathDB" id="VectorBase:AMIN006668"/>
<dbReference type="AlphaFoldDB" id="A0A182W8J4"/>
<keyword evidence="3" id="KW-1185">Reference proteome</keyword>
<sequence>MKLKKVLTGHQYMWLCCRKSCAGACTIRTGSIFFGAKSSLASLTRLLYEWSAKSSVSRAMAETGLGCSAVLDWYRLLRDILFDYEFDRTSRQIGGTGMTVEVDETKVVRRKYHVGRVSASHKEWLVGGICRETGDIFLERQESGRIERLDPATCGPRTLILSDSWAGYNGLSALGFQHETVNHSNNFVDPLQGDVHTQRIENDSTVITDCWAAYRGIEQYGYRHLR</sequence>
<dbReference type="PANTHER" id="PTHR47163:SF3">
    <property type="entry name" value="PROTEIN CBG18017"/>
    <property type="match status" value="1"/>
</dbReference>
<name>A0A182W8J4_9DIPT</name>
<evidence type="ECO:0000259" key="1">
    <source>
        <dbReference type="SMART" id="SM01126"/>
    </source>
</evidence>
<proteinExistence type="predicted"/>
<dbReference type="PANTHER" id="PTHR47163">
    <property type="entry name" value="DDE_TNP_IS1595 DOMAIN-CONTAINING PROTEIN"/>
    <property type="match status" value="1"/>
</dbReference>
<evidence type="ECO:0000313" key="3">
    <source>
        <dbReference type="Proteomes" id="UP000075920"/>
    </source>
</evidence>
<evidence type="ECO:0000313" key="2">
    <source>
        <dbReference type="EnsemblMetazoa" id="AMIN006668-PA"/>
    </source>
</evidence>
<reference evidence="2" key="2">
    <citation type="submission" date="2020-05" db="UniProtKB">
        <authorList>
            <consortium name="EnsemblMetazoa"/>
        </authorList>
    </citation>
    <scope>IDENTIFICATION</scope>
    <source>
        <strain evidence="2">MINIMUS1</strain>
    </source>
</reference>
<dbReference type="InterPro" id="IPR053164">
    <property type="entry name" value="IS1016-like_transposase"/>
</dbReference>
<dbReference type="SMART" id="SM01126">
    <property type="entry name" value="DDE_Tnp_IS1595"/>
    <property type="match status" value="1"/>
</dbReference>
<protein>
    <submittedName>
        <fullName evidence="2">DDE_Tnp_IS1595 domain-containing protein</fullName>
    </submittedName>
</protein>
<dbReference type="InterPro" id="IPR024445">
    <property type="entry name" value="Tnp_ISXO2-like"/>
</dbReference>
<dbReference type="Proteomes" id="UP000075920">
    <property type="component" value="Unassembled WGS sequence"/>
</dbReference>
<reference evidence="3" key="1">
    <citation type="submission" date="2013-03" db="EMBL/GenBank/DDBJ databases">
        <title>The Genome Sequence of Anopheles minimus MINIMUS1.</title>
        <authorList>
            <consortium name="The Broad Institute Genomics Platform"/>
            <person name="Neafsey D.E."/>
            <person name="Walton C."/>
            <person name="Walker B."/>
            <person name="Young S.K."/>
            <person name="Zeng Q."/>
            <person name="Gargeya S."/>
            <person name="Fitzgerald M."/>
            <person name="Haas B."/>
            <person name="Abouelleil A."/>
            <person name="Allen A.W."/>
            <person name="Alvarado L."/>
            <person name="Arachchi H.M."/>
            <person name="Berlin A.M."/>
            <person name="Chapman S.B."/>
            <person name="Gainer-Dewar J."/>
            <person name="Goldberg J."/>
            <person name="Griggs A."/>
            <person name="Gujja S."/>
            <person name="Hansen M."/>
            <person name="Howarth C."/>
            <person name="Imamovic A."/>
            <person name="Ireland A."/>
            <person name="Larimer J."/>
            <person name="McCowan C."/>
            <person name="Murphy C."/>
            <person name="Pearson M."/>
            <person name="Poon T.W."/>
            <person name="Priest M."/>
            <person name="Roberts A."/>
            <person name="Saif S."/>
            <person name="Shea T."/>
            <person name="Sisk P."/>
            <person name="Sykes S."/>
            <person name="Wortman J."/>
            <person name="Nusbaum C."/>
            <person name="Birren B."/>
        </authorList>
    </citation>
    <scope>NUCLEOTIDE SEQUENCE [LARGE SCALE GENOMIC DNA]</scope>
    <source>
        <strain evidence="3">MINIMUS1</strain>
    </source>
</reference>
<feature type="domain" description="ISXO2-like transposase" evidence="1">
    <location>
        <begin position="92"/>
        <end position="225"/>
    </location>
</feature>
<dbReference type="EnsemblMetazoa" id="AMIN006668-RA">
    <property type="protein sequence ID" value="AMIN006668-PA"/>
    <property type="gene ID" value="AMIN006668"/>
</dbReference>
<organism evidence="2 3">
    <name type="scientific">Anopheles minimus</name>
    <dbReference type="NCBI Taxonomy" id="112268"/>
    <lineage>
        <taxon>Eukaryota</taxon>
        <taxon>Metazoa</taxon>
        <taxon>Ecdysozoa</taxon>
        <taxon>Arthropoda</taxon>
        <taxon>Hexapoda</taxon>
        <taxon>Insecta</taxon>
        <taxon>Pterygota</taxon>
        <taxon>Neoptera</taxon>
        <taxon>Endopterygota</taxon>
        <taxon>Diptera</taxon>
        <taxon>Nematocera</taxon>
        <taxon>Culicoidea</taxon>
        <taxon>Culicidae</taxon>
        <taxon>Anophelinae</taxon>
        <taxon>Anopheles</taxon>
    </lineage>
</organism>
<accession>A0A182W8J4</accession>